<sequence>MSGGDTRYSFDMNPLVPDFILEQDAEGQYAGAIDAAVLHVSLPAIVELAEQMIARQALDPDALRSFFDPLFEAVHQSGGFVVTLSPAGGFTALFPDRPGRNVTRHARSAALAMRRSLLELAARRTLGAGGAQTPFRIGLAWGTVHWTIVRIAPDRAYFLIYGPAMEACQATDRGVDDSELHLDRSFRERLPAASARESVAELDEADLLSGPPSLTITSAPTDADVEAFLPPGAGDLAPEGEIREVTTVSVSLDRVESPTELLQQLHEISAMYGATFAGMTVTERGFGAQFYFGAPVAHESDHDRALDFALELKSNGLGVPRLAVGVTRARCLVGFFGAVGRREFACVGRAIHLAAQIARKAAPSSIWADERAFRAGEASHQWSTENIFRFDGFDLPILVYSLERRRIAVQEEFYDLGPIGREVELGRLTQALEPLFTGRSAGVVYILGEAGIGKSYLVHSYRHQRAQLMDMRPLLWIEARCDQTLRTPLYAFEFALKEYLGISSELGQRAKQAGLDLALELLLERLPESWTEARAGIDRSREALARLLRLRGQEAGAEAEERDEVLGALAALLVAESSLQPVVVHLDDAQWADRTSLDAVRAITAACRDLPLAVICSARPAASSGEGVDARIPLDAGIPSHAIELAPLPAERLLTLAEPFFGGPLPTMLGSLLGQTAGGNPFFAQEILAYWLEDGRYGSAHDAARSSRFMPPRTVNSLLVARLERLEPRTRQTVISAAVLGREFDTRVLARMIPDASALVDHLRFGEAQRIWSRMGEHRFEFCTVLIRDAAYGMQPKETAERQHRLAAEAIEAVYGDDLEDQRAALDSHRRLAG</sequence>
<evidence type="ECO:0000259" key="3">
    <source>
        <dbReference type="Pfam" id="PF13191"/>
    </source>
</evidence>
<dbReference type="InterPro" id="IPR041664">
    <property type="entry name" value="AAA_16"/>
</dbReference>
<accession>A9FG03</accession>
<dbReference type="SUPFAM" id="SSF55073">
    <property type="entry name" value="Nucleotide cyclase"/>
    <property type="match status" value="2"/>
</dbReference>
<keyword evidence="2" id="KW-0067">ATP-binding</keyword>
<evidence type="ECO:0000256" key="1">
    <source>
        <dbReference type="ARBA" id="ARBA00022741"/>
    </source>
</evidence>
<organism evidence="4 5">
    <name type="scientific">Sorangium cellulosum (strain So ce56)</name>
    <name type="common">Polyangium cellulosum (strain So ce56)</name>
    <dbReference type="NCBI Taxonomy" id="448385"/>
    <lineage>
        <taxon>Bacteria</taxon>
        <taxon>Pseudomonadati</taxon>
        <taxon>Myxococcota</taxon>
        <taxon>Polyangia</taxon>
        <taxon>Polyangiales</taxon>
        <taxon>Polyangiaceae</taxon>
        <taxon>Sorangium</taxon>
    </lineage>
</organism>
<dbReference type="PANTHER" id="PTHR16305">
    <property type="entry name" value="TESTICULAR SOLUBLE ADENYLYL CYCLASE"/>
    <property type="match status" value="1"/>
</dbReference>
<dbReference type="Gene3D" id="3.40.50.300">
    <property type="entry name" value="P-loop containing nucleotide triphosphate hydrolases"/>
    <property type="match status" value="1"/>
</dbReference>
<name>A9FG03_SORC5</name>
<dbReference type="Pfam" id="PF13191">
    <property type="entry name" value="AAA_16"/>
    <property type="match status" value="1"/>
</dbReference>
<dbReference type="GO" id="GO:0005524">
    <property type="term" value="F:ATP binding"/>
    <property type="evidence" value="ECO:0007669"/>
    <property type="project" value="UniProtKB-KW"/>
</dbReference>
<evidence type="ECO:0000313" key="4">
    <source>
        <dbReference type="EMBL" id="CAN98073.1"/>
    </source>
</evidence>
<dbReference type="GO" id="GO:0004016">
    <property type="term" value="F:adenylate cyclase activity"/>
    <property type="evidence" value="ECO:0007669"/>
    <property type="project" value="TreeGrafter"/>
</dbReference>
<gene>
    <name evidence="4" type="ordered locus">sce7903</name>
</gene>
<keyword evidence="5" id="KW-1185">Reference proteome</keyword>
<evidence type="ECO:0000313" key="5">
    <source>
        <dbReference type="Proteomes" id="UP000002139"/>
    </source>
</evidence>
<dbReference type="KEGG" id="scl:sce7903"/>
<dbReference type="Gene3D" id="3.30.70.1230">
    <property type="entry name" value="Nucleotide cyclase"/>
    <property type="match status" value="2"/>
</dbReference>
<dbReference type="SUPFAM" id="SSF52540">
    <property type="entry name" value="P-loop containing nucleoside triphosphate hydrolases"/>
    <property type="match status" value="1"/>
</dbReference>
<dbReference type="eggNOG" id="COG2114">
    <property type="taxonomic scope" value="Bacteria"/>
</dbReference>
<dbReference type="AlphaFoldDB" id="A9FG03"/>
<dbReference type="InterPro" id="IPR027417">
    <property type="entry name" value="P-loop_NTPase"/>
</dbReference>
<keyword evidence="1" id="KW-0547">Nucleotide-binding</keyword>
<dbReference type="Proteomes" id="UP000002139">
    <property type="component" value="Chromosome"/>
</dbReference>
<dbReference type="PANTHER" id="PTHR16305:SF35">
    <property type="entry name" value="TRANSCRIPTIONAL ACTIVATOR DOMAIN"/>
    <property type="match status" value="1"/>
</dbReference>
<dbReference type="InterPro" id="IPR029787">
    <property type="entry name" value="Nucleotide_cyclase"/>
</dbReference>
<reference evidence="4 5" key="1">
    <citation type="journal article" date="2007" name="Nat. Biotechnol.">
        <title>Complete genome sequence of the myxobacterium Sorangium cellulosum.</title>
        <authorList>
            <person name="Schneiker S."/>
            <person name="Perlova O."/>
            <person name="Kaiser O."/>
            <person name="Gerth K."/>
            <person name="Alici A."/>
            <person name="Altmeyer M.O."/>
            <person name="Bartels D."/>
            <person name="Bekel T."/>
            <person name="Beyer S."/>
            <person name="Bode E."/>
            <person name="Bode H.B."/>
            <person name="Bolten C.J."/>
            <person name="Choudhuri J.V."/>
            <person name="Doss S."/>
            <person name="Elnakady Y.A."/>
            <person name="Frank B."/>
            <person name="Gaigalat L."/>
            <person name="Goesmann A."/>
            <person name="Groeger C."/>
            <person name="Gross F."/>
            <person name="Jelsbak L."/>
            <person name="Jelsbak L."/>
            <person name="Kalinowski J."/>
            <person name="Kegler C."/>
            <person name="Knauber T."/>
            <person name="Konietzny S."/>
            <person name="Kopp M."/>
            <person name="Krause L."/>
            <person name="Krug D."/>
            <person name="Linke B."/>
            <person name="Mahmud T."/>
            <person name="Martinez-Arias R."/>
            <person name="McHardy A.C."/>
            <person name="Merai M."/>
            <person name="Meyer F."/>
            <person name="Mormann S."/>
            <person name="Munoz-Dorado J."/>
            <person name="Perez J."/>
            <person name="Pradella S."/>
            <person name="Rachid S."/>
            <person name="Raddatz G."/>
            <person name="Rosenau F."/>
            <person name="Rueckert C."/>
            <person name="Sasse F."/>
            <person name="Scharfe M."/>
            <person name="Schuster S.C."/>
            <person name="Suen G."/>
            <person name="Treuner-Lange A."/>
            <person name="Velicer G.J."/>
            <person name="Vorholter F.-J."/>
            <person name="Weissman K.J."/>
            <person name="Welch R.D."/>
            <person name="Wenzel S.C."/>
            <person name="Whitworth D.E."/>
            <person name="Wilhelm S."/>
            <person name="Wittmann C."/>
            <person name="Bloecker H."/>
            <person name="Puehler A."/>
            <person name="Mueller R."/>
        </authorList>
    </citation>
    <scope>NUCLEOTIDE SEQUENCE [LARGE SCALE GENOMIC DNA]</scope>
    <source>
        <strain evidence="5">So ce56</strain>
    </source>
</reference>
<evidence type="ECO:0000256" key="2">
    <source>
        <dbReference type="ARBA" id="ARBA00022840"/>
    </source>
</evidence>
<dbReference type="GO" id="GO:0005737">
    <property type="term" value="C:cytoplasm"/>
    <property type="evidence" value="ECO:0007669"/>
    <property type="project" value="TreeGrafter"/>
</dbReference>
<dbReference type="eggNOG" id="COG3899">
    <property type="taxonomic scope" value="Bacteria"/>
</dbReference>
<protein>
    <recommendedName>
        <fullName evidence="3">Orc1-like AAA ATPase domain-containing protein</fullName>
    </recommendedName>
</protein>
<proteinExistence type="predicted"/>
<feature type="domain" description="Orc1-like AAA ATPase" evidence="3">
    <location>
        <begin position="419"/>
        <end position="615"/>
    </location>
</feature>
<dbReference type="EMBL" id="AM746676">
    <property type="protein sequence ID" value="CAN98073.1"/>
    <property type="molecule type" value="Genomic_DNA"/>
</dbReference>
<dbReference type="HOGENOM" id="CLU_004435_4_0_7"/>
<dbReference type="STRING" id="448385.sce7903"/>